<dbReference type="OMA" id="GIGCLWK"/>
<dbReference type="AlphaFoldDB" id="A0A0D2PEU3"/>
<dbReference type="InterPro" id="IPR048339">
    <property type="entry name" value="Mediator_Med16_C"/>
</dbReference>
<evidence type="ECO:0000313" key="3">
    <source>
        <dbReference type="EMBL" id="KJA27096.1"/>
    </source>
</evidence>
<accession>A0A0D2PEU3</accession>
<organism evidence="3 4">
    <name type="scientific">Hypholoma sublateritium (strain FD-334 SS-4)</name>
    <dbReference type="NCBI Taxonomy" id="945553"/>
    <lineage>
        <taxon>Eukaryota</taxon>
        <taxon>Fungi</taxon>
        <taxon>Dikarya</taxon>
        <taxon>Basidiomycota</taxon>
        <taxon>Agaricomycotina</taxon>
        <taxon>Agaricomycetes</taxon>
        <taxon>Agaricomycetidae</taxon>
        <taxon>Agaricales</taxon>
        <taxon>Agaricineae</taxon>
        <taxon>Strophariaceae</taxon>
        <taxon>Hypholoma</taxon>
    </lineage>
</organism>
<name>A0A0D2PEU3_HYPSF</name>
<keyword evidence="4" id="KW-1185">Reference proteome</keyword>
<feature type="region of interest" description="Disordered" evidence="1">
    <location>
        <begin position="1"/>
        <end position="24"/>
    </location>
</feature>
<evidence type="ECO:0000256" key="1">
    <source>
        <dbReference type="SAM" id="MobiDB-lite"/>
    </source>
</evidence>
<dbReference type="Proteomes" id="UP000054270">
    <property type="component" value="Unassembled WGS sequence"/>
</dbReference>
<evidence type="ECO:0000313" key="4">
    <source>
        <dbReference type="Proteomes" id="UP000054270"/>
    </source>
</evidence>
<dbReference type="OrthoDB" id="2535907at2759"/>
<gene>
    <name evidence="3" type="ORF">HYPSUDRAFT_63389</name>
</gene>
<dbReference type="EMBL" id="KN817525">
    <property type="protein sequence ID" value="KJA27096.1"/>
    <property type="molecule type" value="Genomic_DNA"/>
</dbReference>
<reference evidence="4" key="1">
    <citation type="submission" date="2014-04" db="EMBL/GenBank/DDBJ databases">
        <title>Evolutionary Origins and Diversification of the Mycorrhizal Mutualists.</title>
        <authorList>
            <consortium name="DOE Joint Genome Institute"/>
            <consortium name="Mycorrhizal Genomics Consortium"/>
            <person name="Kohler A."/>
            <person name="Kuo A."/>
            <person name="Nagy L.G."/>
            <person name="Floudas D."/>
            <person name="Copeland A."/>
            <person name="Barry K.W."/>
            <person name="Cichocki N."/>
            <person name="Veneault-Fourrey C."/>
            <person name="LaButti K."/>
            <person name="Lindquist E.A."/>
            <person name="Lipzen A."/>
            <person name="Lundell T."/>
            <person name="Morin E."/>
            <person name="Murat C."/>
            <person name="Riley R."/>
            <person name="Ohm R."/>
            <person name="Sun H."/>
            <person name="Tunlid A."/>
            <person name="Henrissat B."/>
            <person name="Grigoriev I.V."/>
            <person name="Hibbett D.S."/>
            <person name="Martin F."/>
        </authorList>
    </citation>
    <scope>NUCLEOTIDE SEQUENCE [LARGE SCALE GENOMIC DNA]</scope>
    <source>
        <strain evidence="4">FD-334 SS-4</strain>
    </source>
</reference>
<dbReference type="Pfam" id="PF20719">
    <property type="entry name" value="Med16_C"/>
    <property type="match status" value="1"/>
</dbReference>
<evidence type="ECO:0000259" key="2">
    <source>
        <dbReference type="Pfam" id="PF20719"/>
    </source>
</evidence>
<dbReference type="STRING" id="945553.A0A0D2PEU3"/>
<feature type="domain" description="Mediator complex subunit 16 C-terminal" evidence="2">
    <location>
        <begin position="833"/>
        <end position="899"/>
    </location>
</feature>
<sequence>MGMDLLQDMTAGPPSPSKGKGVDASNKTWRASWWDFYPLLERPKRQMRWSQSSVIFTAHATQALITGRHFSSSKQFVLPSPPPIIASSGSYDPPSVLSVSPGDLWLFAFFPRRDGEGIGCLWKRGAQIDDWPVNECWTYPKGGGAVTASWLGSHREWVADGQGNATRLPPRGPPTPISTPNLLVVTEDNWLHLTFSRHYHSEMRFIKRHLSFTGISTEVTPNIDLGDYPNNTRRCTDAVIGLGYNEMTIFIATHSIRVPPPTRKANATPAFNSMDLTVPVGLTNTLVPDQKIMEWETWGDERTIELFEIHLRFDGSNMALFSNLISTQDCSVPLINMTFACAPPAPSPPADSGSPSKRNAGERNHVEKGKMYLITATADFHDYLKPPTSSLFSYSLVHRPAANGSRNHIWSLQKEATRVFEGGVMSFIQPFLDLSNSTLLSMYACIIDISGTISVGQKVVTIGMVKVLSLPDFSGNNGWEPSAIKCPVNSLSRDLPILFAASPNGALLCTLPLSSSSMQTIHPLPKRNISNATHPNISHDLAVALLGRVATSDLVHSLCSPYLSRNEATNIIYHTLDILDKYHKSQIPNPSTWEVVGIATEVYRARSQHTKDENEAEVLRELWQTAHDICSVAACNFAFDGCTEKDGYDLDSVWKMISICTWVVSFTERLMKACVLSSNSLFEEKVPGKSKVVDHDTLNQSILLHLSHPFALRNLIKALEHVKALRAYVGSLPAGGEHAKVAQVVLVDAVDCSGVNFGDLLGVLADNFDSAQHLEPQELRKALAACQPTPTMQPRLGCLLQKISQSKTILNKSTLFIKSDDLVHGMAQMSIANHRKNDVRDVITKSILDNQGLKRLCLRCGERSSIPSMDSFLSLQSNPKWSVWELMWQRRCICGGSWLSVVRS</sequence>
<proteinExistence type="predicted"/>
<protein>
    <recommendedName>
        <fullName evidence="2">Mediator complex subunit 16 C-terminal domain-containing protein</fullName>
    </recommendedName>
</protein>